<gene>
    <name evidence="2" type="ORF">SCP_0203170</name>
</gene>
<feature type="region of interest" description="Disordered" evidence="1">
    <location>
        <begin position="400"/>
        <end position="472"/>
    </location>
</feature>
<dbReference type="GeneID" id="38776037"/>
<feature type="region of interest" description="Disordered" evidence="1">
    <location>
        <begin position="211"/>
        <end position="253"/>
    </location>
</feature>
<sequence length="484" mass="52284">MSGGPVEVDLSQLISPHSSHTQNATSHHLNPFHQDFQPSYTTGYLDLSIAGGDSIIATSPNPIHTTGRVIATETPLRARTVEDYDSPSWTVLENEESEKEDDQLQGRTEAKLPKIRQRRGKQDTRVPAGLTSLLRFGPTASECAILPLGAESKGPTAGVEAGPSQQVPVHLPKVPAQGTAHAPAPPPTQVTPKRRTIFDGVVITTSPKFLKKTTKRPADNEYEKVNSSRSRVTTAPPTRATLDHSHTPRTQRDNAAGDLASALAAAFANNSQLVAAFPASSPPAFPTHDSSRGAHEAAKANAGAGVAPRELRQPPSKSVHGKASAVYWHIVDEGLESTVAPGVVLQRYAQHPGPERETQLRHTLDEPGVNKGKAREWSAYTHPRWSRIANFKEKLDSLFGPGDITRAVGKQPRPARRDAEDESNMSDSNGSESASWKRSVEDEAVVEGSSEIDMVEDTPKTMKMNAQGGSVKQVQRAFRWADEL</sequence>
<dbReference type="OrthoDB" id="2804680at2759"/>
<feature type="compositionally biased region" description="Basic and acidic residues" evidence="1">
    <location>
        <begin position="216"/>
        <end position="226"/>
    </location>
</feature>
<dbReference type="EMBL" id="BFAD01000002">
    <property type="protein sequence ID" value="GBE79120.1"/>
    <property type="molecule type" value="Genomic_DNA"/>
</dbReference>
<feature type="compositionally biased region" description="Polar residues" evidence="1">
    <location>
        <begin position="425"/>
        <end position="436"/>
    </location>
</feature>
<evidence type="ECO:0000313" key="2">
    <source>
        <dbReference type="EMBL" id="GBE79120.1"/>
    </source>
</evidence>
<organism evidence="2 3">
    <name type="scientific">Sparassis crispa</name>
    <dbReference type="NCBI Taxonomy" id="139825"/>
    <lineage>
        <taxon>Eukaryota</taxon>
        <taxon>Fungi</taxon>
        <taxon>Dikarya</taxon>
        <taxon>Basidiomycota</taxon>
        <taxon>Agaricomycotina</taxon>
        <taxon>Agaricomycetes</taxon>
        <taxon>Polyporales</taxon>
        <taxon>Sparassidaceae</taxon>
        <taxon>Sparassis</taxon>
    </lineage>
</organism>
<keyword evidence="3" id="KW-1185">Reference proteome</keyword>
<dbReference type="RefSeq" id="XP_027610033.1">
    <property type="nucleotide sequence ID" value="XM_027754232.1"/>
</dbReference>
<name>A0A401GAC4_9APHY</name>
<feature type="compositionally biased region" description="Basic and acidic residues" evidence="1">
    <location>
        <begin position="289"/>
        <end position="298"/>
    </location>
</feature>
<feature type="region of interest" description="Disordered" evidence="1">
    <location>
        <begin position="282"/>
        <end position="319"/>
    </location>
</feature>
<dbReference type="Proteomes" id="UP000287166">
    <property type="component" value="Unassembled WGS sequence"/>
</dbReference>
<evidence type="ECO:0000313" key="3">
    <source>
        <dbReference type="Proteomes" id="UP000287166"/>
    </source>
</evidence>
<evidence type="ECO:0000256" key="1">
    <source>
        <dbReference type="SAM" id="MobiDB-lite"/>
    </source>
</evidence>
<feature type="compositionally biased region" description="Polar residues" evidence="1">
    <location>
        <begin position="227"/>
        <end position="236"/>
    </location>
</feature>
<feature type="compositionally biased region" description="Basic and acidic residues" evidence="1">
    <location>
        <begin position="353"/>
        <end position="365"/>
    </location>
</feature>
<accession>A0A401GAC4</accession>
<comment type="caution">
    <text evidence="2">The sequence shown here is derived from an EMBL/GenBank/DDBJ whole genome shotgun (WGS) entry which is preliminary data.</text>
</comment>
<feature type="region of interest" description="Disordered" evidence="1">
    <location>
        <begin position="351"/>
        <end position="374"/>
    </location>
</feature>
<dbReference type="InParanoid" id="A0A401GAC4"/>
<dbReference type="AlphaFoldDB" id="A0A401GAC4"/>
<protein>
    <submittedName>
        <fullName evidence="2">Uncharacterized protein</fullName>
    </submittedName>
</protein>
<feature type="compositionally biased region" description="Basic and acidic residues" evidence="1">
    <location>
        <begin position="241"/>
        <end position="252"/>
    </location>
</feature>
<reference evidence="2 3" key="1">
    <citation type="journal article" date="2018" name="Sci. Rep.">
        <title>Genome sequence of the cauliflower mushroom Sparassis crispa (Hanabiratake) and its association with beneficial usage.</title>
        <authorList>
            <person name="Kiyama R."/>
            <person name="Furutani Y."/>
            <person name="Kawaguchi K."/>
            <person name="Nakanishi T."/>
        </authorList>
    </citation>
    <scope>NUCLEOTIDE SEQUENCE [LARGE SCALE GENOMIC DNA]</scope>
</reference>
<proteinExistence type="predicted"/>